<dbReference type="PANTHER" id="PTHR13723">
    <property type="entry name" value="ADAMTS A DISINTEGRIN AND METALLOPROTEASE WITH THROMBOSPONDIN MOTIFS PROTEASE"/>
    <property type="match status" value="1"/>
</dbReference>
<dbReference type="STRING" id="947166.A0A1D1VL68"/>
<dbReference type="InterPro" id="IPR000884">
    <property type="entry name" value="TSP1_rpt"/>
</dbReference>
<dbReference type="Gene3D" id="3.40.390.10">
    <property type="entry name" value="Collagenase (Catalytic Domain)"/>
    <property type="match status" value="1"/>
</dbReference>
<dbReference type="Pfam" id="PF01421">
    <property type="entry name" value="Reprolysin"/>
    <property type="match status" value="1"/>
</dbReference>
<comment type="subcellular location">
    <subcellularLocation>
        <location evidence="1">Secreted</location>
    </subcellularLocation>
</comment>
<organism evidence="14 15">
    <name type="scientific">Ramazzottius varieornatus</name>
    <name type="common">Water bear</name>
    <name type="synonym">Tardigrade</name>
    <dbReference type="NCBI Taxonomy" id="947166"/>
    <lineage>
        <taxon>Eukaryota</taxon>
        <taxon>Metazoa</taxon>
        <taxon>Ecdysozoa</taxon>
        <taxon>Tardigrada</taxon>
        <taxon>Eutardigrada</taxon>
        <taxon>Parachela</taxon>
        <taxon>Hypsibioidea</taxon>
        <taxon>Ramazzottiidae</taxon>
        <taxon>Ramazzottius</taxon>
    </lineage>
</organism>
<evidence type="ECO:0000256" key="12">
    <source>
        <dbReference type="PROSITE-ProRule" id="PRU00276"/>
    </source>
</evidence>
<dbReference type="OrthoDB" id="10035764at2759"/>
<evidence type="ECO:0000259" key="13">
    <source>
        <dbReference type="PROSITE" id="PS50215"/>
    </source>
</evidence>
<evidence type="ECO:0000256" key="7">
    <source>
        <dbReference type="ARBA" id="ARBA00022801"/>
    </source>
</evidence>
<keyword evidence="9" id="KW-0482">Metalloprotease</keyword>
<dbReference type="Proteomes" id="UP000186922">
    <property type="component" value="Unassembled WGS sequence"/>
</dbReference>
<evidence type="ECO:0000256" key="8">
    <source>
        <dbReference type="ARBA" id="ARBA00022833"/>
    </source>
</evidence>
<dbReference type="PANTHER" id="PTHR13723:SF275">
    <property type="entry name" value="STALL, ISOFORM C"/>
    <property type="match status" value="1"/>
</dbReference>
<dbReference type="Pfam" id="PF01562">
    <property type="entry name" value="Pep_M12B_propep"/>
    <property type="match status" value="1"/>
</dbReference>
<comment type="caution">
    <text evidence="14">The sequence shown here is derived from an EMBL/GenBank/DDBJ whole genome shotgun (WGS) entry which is preliminary data.</text>
</comment>
<keyword evidence="2" id="KW-0964">Secreted</keyword>
<dbReference type="PROSITE" id="PS50215">
    <property type="entry name" value="ADAM_MEPRO"/>
    <property type="match status" value="1"/>
</dbReference>
<accession>A0A1D1VL68</accession>
<evidence type="ECO:0000256" key="9">
    <source>
        <dbReference type="ARBA" id="ARBA00023049"/>
    </source>
</evidence>
<feature type="domain" description="Peptidase M12B" evidence="13">
    <location>
        <begin position="278"/>
        <end position="492"/>
    </location>
</feature>
<comment type="caution">
    <text evidence="12">Lacks conserved residue(s) required for the propagation of feature annotation.</text>
</comment>
<feature type="binding site" evidence="12">
    <location>
        <position position="433"/>
    </location>
    <ligand>
        <name>Zn(2+)</name>
        <dbReference type="ChEBI" id="CHEBI:29105"/>
        <note>catalytic</note>
    </ligand>
</feature>
<name>A0A1D1VL68_RAMVA</name>
<dbReference type="FunFam" id="2.20.100.10:FF:000001">
    <property type="entry name" value="semaphorin-5A isoform X1"/>
    <property type="match status" value="1"/>
</dbReference>
<dbReference type="Pfam" id="PF25379">
    <property type="entry name" value="Adt-1"/>
    <property type="match status" value="2"/>
</dbReference>
<gene>
    <name evidence="14" type="primary">RvY_12936-1</name>
    <name evidence="14" type="synonym">RvY_12936.1</name>
    <name evidence="14" type="ORF">RvY_12936</name>
</gene>
<feature type="binding site" evidence="12">
    <location>
        <position position="429"/>
    </location>
    <ligand>
        <name>Zn(2+)</name>
        <dbReference type="ChEBI" id="CHEBI:29105"/>
        <note>catalytic</note>
    </ligand>
</feature>
<dbReference type="MEROPS" id="M12.A52"/>
<dbReference type="Pfam" id="PF17771">
    <property type="entry name" value="ADAMTS_CR_2"/>
    <property type="match status" value="1"/>
</dbReference>
<dbReference type="InterPro" id="IPR036383">
    <property type="entry name" value="TSP1_rpt_sf"/>
</dbReference>
<feature type="binding site" evidence="12">
    <location>
        <position position="439"/>
    </location>
    <ligand>
        <name>Zn(2+)</name>
        <dbReference type="ChEBI" id="CHEBI:29105"/>
        <note>catalytic</note>
    </ligand>
</feature>
<dbReference type="InterPro" id="IPR001590">
    <property type="entry name" value="Peptidase_M12B"/>
</dbReference>
<evidence type="ECO:0000256" key="2">
    <source>
        <dbReference type="ARBA" id="ARBA00022525"/>
    </source>
</evidence>
<keyword evidence="5" id="KW-0732">Signal</keyword>
<evidence type="ECO:0000256" key="3">
    <source>
        <dbReference type="ARBA" id="ARBA00022670"/>
    </source>
</evidence>
<dbReference type="InterPro" id="IPR057401">
    <property type="entry name" value="Adt-1/2-like_dom"/>
</dbReference>
<evidence type="ECO:0000256" key="4">
    <source>
        <dbReference type="ARBA" id="ARBA00022723"/>
    </source>
</evidence>
<reference evidence="14 15" key="1">
    <citation type="journal article" date="2016" name="Nat. Commun.">
        <title>Extremotolerant tardigrade genome and improved radiotolerance of human cultured cells by tardigrade-unique protein.</title>
        <authorList>
            <person name="Hashimoto T."/>
            <person name="Horikawa D.D."/>
            <person name="Saito Y."/>
            <person name="Kuwahara H."/>
            <person name="Kozuka-Hata H."/>
            <person name="Shin-I T."/>
            <person name="Minakuchi Y."/>
            <person name="Ohishi K."/>
            <person name="Motoyama A."/>
            <person name="Aizu T."/>
            <person name="Enomoto A."/>
            <person name="Kondo K."/>
            <person name="Tanaka S."/>
            <person name="Hara Y."/>
            <person name="Koshikawa S."/>
            <person name="Sagara H."/>
            <person name="Miura T."/>
            <person name="Yokobori S."/>
            <person name="Miyagawa K."/>
            <person name="Suzuki Y."/>
            <person name="Kubo T."/>
            <person name="Oyama M."/>
            <person name="Kohara Y."/>
            <person name="Fujiyama A."/>
            <person name="Arakawa K."/>
            <person name="Katayama T."/>
            <person name="Toyoda A."/>
            <person name="Kunieda T."/>
        </authorList>
    </citation>
    <scope>NUCLEOTIDE SEQUENCE [LARGE SCALE GENOMIC DNA]</scope>
    <source>
        <strain evidence="14 15">YOKOZUNA-1</strain>
    </source>
</reference>
<keyword evidence="11" id="KW-0325">Glycoprotein</keyword>
<dbReference type="GO" id="GO:0005576">
    <property type="term" value="C:extracellular region"/>
    <property type="evidence" value="ECO:0007669"/>
    <property type="project" value="UniProtKB-SubCell"/>
</dbReference>
<sequence>MHRPLLSPANCLTSMSFLPAQREICITCPRFFSNSPTSGWSVCNLHFDTLWDFEFFFSCILDMAHSLGFIFLLLRTLLLISAHSLHQQFSSEELMRVFGTTNLNEIPEYQVAFAQLHALRKRSLIPNDNLFYRLNMGGRDVTLHLSPNRRLISPHFVLKPDGLNVNISAAAECLYHGRFLNGTRRAAVSTCGEPGLTGIIETESGGYMHLHPVPSRFQENVADQGHMHILVPKNDTETFCGSESIQQKLKVESEILNKALNSTRSVYRHQRQATPDKLYIETAVFADFMLYKALIGKTFINDHDAFVKYVLAIVNTVQLIYNEPSLGRSVELVLVRLEILQNDNLPFYNEEVDKYLWDFCKWQSNLNPGTDTSTPTHWDHAIILTGFDLRSGNIRSVTGYAPVGGMCNPVYSCTINEGNHFGSAFVIAHEMGHSLTMQHDGQSGASGNSCDAQRYLMSPSTGRGKTTWSSCSQTYLDAFLQSPQSQCLKDVPTGRENALDFSHTSLPGQLYSADDQCRLLYGMEFHRYPLQPDPDVCEILICANTTVYITGHPALPGTFCGEGKWCVSGACSPWGNEGPMAVDGGWSAWTTTASCTSNCLLPGAGLRVFERTCTNPAPVNGGRQCVGKSKRYQKCDDTSLCTAPAILPIKAYANQQCQSTRTTQLDSSLVGVGRQRSQDPTGGCLVWCDTLQGGYKTWGAKFPDGTSCGSNDGASFCIEGQCKAFGCDGWLAEDRPGVPCTSLPTGRKMFHMAFDINQTEVAAQSTASPKTTKALVTTVPMTKIETSARRDSPKPPPKSRFWSPWQETGMCVSSCVSDSIGVRKVVRQCVPSGGICLGRSTAMAHCTPSCPKMLFTADMYATKICTALRTVDSSLTGSGQQLPYSTDDPQQSCKLWCQRESSLQSWPEMFFPDGTSCGEPDGAKRYCLKGDCLLLGCDGKLAHPEDPPVVCTETSHNLVSSGAEDRRKQSHAKLSVVDKPQTGRIPFILSNDTDPSFQWTVVTTPCSVTCGGGSRKNYVQCVATSSLTDKQRRKVDEQLCDASEKPNASLEEACNNQPCPGWSASKWGDCNVDCGKGNMTRFVQCVQVSPSIGSVKVESILKDDACDLSSKPTATQTCVLLPCS</sequence>
<evidence type="ECO:0000256" key="6">
    <source>
        <dbReference type="ARBA" id="ARBA00022737"/>
    </source>
</evidence>
<evidence type="ECO:0000313" key="14">
    <source>
        <dbReference type="EMBL" id="GAV02360.1"/>
    </source>
</evidence>
<evidence type="ECO:0000256" key="5">
    <source>
        <dbReference type="ARBA" id="ARBA00022729"/>
    </source>
</evidence>
<keyword evidence="15" id="KW-1185">Reference proteome</keyword>
<dbReference type="GO" id="GO:0046872">
    <property type="term" value="F:metal ion binding"/>
    <property type="evidence" value="ECO:0007669"/>
    <property type="project" value="UniProtKB-KW"/>
</dbReference>
<keyword evidence="6" id="KW-0677">Repeat</keyword>
<dbReference type="InterPro" id="IPR024079">
    <property type="entry name" value="MetalloPept_cat_dom_sf"/>
</dbReference>
<evidence type="ECO:0000313" key="15">
    <source>
        <dbReference type="Proteomes" id="UP000186922"/>
    </source>
</evidence>
<protein>
    <recommendedName>
        <fullName evidence="13">Peptidase M12B domain-containing protein</fullName>
    </recommendedName>
</protein>
<keyword evidence="7" id="KW-0378">Hydrolase</keyword>
<dbReference type="CDD" id="cd04273">
    <property type="entry name" value="ZnMc_ADAMTS_like"/>
    <property type="match status" value="1"/>
</dbReference>
<keyword evidence="10 12" id="KW-1015">Disulfide bond</keyword>
<dbReference type="EMBL" id="BDGG01000008">
    <property type="protein sequence ID" value="GAV02360.1"/>
    <property type="molecule type" value="Genomic_DNA"/>
</dbReference>
<proteinExistence type="predicted"/>
<dbReference type="Pfam" id="PF19030">
    <property type="entry name" value="TSP1_ADAMTS"/>
    <property type="match status" value="2"/>
</dbReference>
<feature type="active site" evidence="12">
    <location>
        <position position="430"/>
    </location>
</feature>
<evidence type="ECO:0000256" key="10">
    <source>
        <dbReference type="ARBA" id="ARBA00023157"/>
    </source>
</evidence>
<evidence type="ECO:0000256" key="11">
    <source>
        <dbReference type="ARBA" id="ARBA00023180"/>
    </source>
</evidence>
<dbReference type="InterPro" id="IPR050439">
    <property type="entry name" value="ADAMTS_ADAMTS-like"/>
</dbReference>
<dbReference type="AlphaFoldDB" id="A0A1D1VL68"/>
<dbReference type="Gene3D" id="3.40.1620.60">
    <property type="match status" value="1"/>
</dbReference>
<dbReference type="GO" id="GO:0006508">
    <property type="term" value="P:proteolysis"/>
    <property type="evidence" value="ECO:0007669"/>
    <property type="project" value="UniProtKB-KW"/>
</dbReference>
<keyword evidence="4 12" id="KW-0479">Metal-binding</keyword>
<dbReference type="InterPro" id="IPR002870">
    <property type="entry name" value="Peptidase_M12B_N"/>
</dbReference>
<evidence type="ECO:0000256" key="1">
    <source>
        <dbReference type="ARBA" id="ARBA00004613"/>
    </source>
</evidence>
<feature type="disulfide bond" evidence="12">
    <location>
        <begin position="407"/>
        <end position="487"/>
    </location>
</feature>
<dbReference type="GO" id="GO:0004222">
    <property type="term" value="F:metalloendopeptidase activity"/>
    <property type="evidence" value="ECO:0007669"/>
    <property type="project" value="InterPro"/>
</dbReference>
<dbReference type="SMART" id="SM00209">
    <property type="entry name" value="TSP1"/>
    <property type="match status" value="3"/>
</dbReference>
<keyword evidence="3" id="KW-0645">Protease</keyword>
<dbReference type="SUPFAM" id="SSF82895">
    <property type="entry name" value="TSP-1 type 1 repeat"/>
    <property type="match status" value="3"/>
</dbReference>
<dbReference type="PROSITE" id="PS50092">
    <property type="entry name" value="TSP1"/>
    <property type="match status" value="2"/>
</dbReference>
<dbReference type="SUPFAM" id="SSF55486">
    <property type="entry name" value="Metalloproteases ('zincins'), catalytic domain"/>
    <property type="match status" value="1"/>
</dbReference>
<keyword evidence="8 12" id="KW-0862">Zinc</keyword>
<dbReference type="InterPro" id="IPR041645">
    <property type="entry name" value="ADAMTS_CR_2"/>
</dbReference>
<dbReference type="Gene3D" id="2.20.100.10">
    <property type="entry name" value="Thrombospondin type-1 (TSP1) repeat"/>
    <property type="match status" value="3"/>
</dbReference>